<sequence>MNVCVSLIGALRHPQTDRTSDGFVVRVLSSVRRKRRIRYVTGVEAGSSLLRVANYGATSDPGDGSGAKLGQ</sequence>
<protein>
    <submittedName>
        <fullName evidence="1">Uncharacterized protein</fullName>
    </submittedName>
</protein>
<dbReference type="EMBL" id="UINC01142009">
    <property type="protein sequence ID" value="SVD30081.1"/>
    <property type="molecule type" value="Genomic_DNA"/>
</dbReference>
<accession>A0A382U8H4</accession>
<reference evidence="1" key="1">
    <citation type="submission" date="2018-05" db="EMBL/GenBank/DDBJ databases">
        <authorList>
            <person name="Lanie J.A."/>
            <person name="Ng W.-L."/>
            <person name="Kazmierczak K.M."/>
            <person name="Andrzejewski T.M."/>
            <person name="Davidsen T.M."/>
            <person name="Wayne K.J."/>
            <person name="Tettelin H."/>
            <person name="Glass J.I."/>
            <person name="Rusch D."/>
            <person name="Podicherti R."/>
            <person name="Tsui H.-C.T."/>
            <person name="Winkler M.E."/>
        </authorList>
    </citation>
    <scope>NUCLEOTIDE SEQUENCE</scope>
</reference>
<name>A0A382U8H4_9ZZZZ</name>
<organism evidence="1">
    <name type="scientific">marine metagenome</name>
    <dbReference type="NCBI Taxonomy" id="408172"/>
    <lineage>
        <taxon>unclassified sequences</taxon>
        <taxon>metagenomes</taxon>
        <taxon>ecological metagenomes</taxon>
    </lineage>
</organism>
<proteinExistence type="predicted"/>
<evidence type="ECO:0000313" key="1">
    <source>
        <dbReference type="EMBL" id="SVD30081.1"/>
    </source>
</evidence>
<feature type="non-terminal residue" evidence="1">
    <location>
        <position position="71"/>
    </location>
</feature>
<gene>
    <name evidence="1" type="ORF">METZ01_LOCUS382935</name>
</gene>
<dbReference type="AlphaFoldDB" id="A0A382U8H4"/>